<evidence type="ECO:0000313" key="2">
    <source>
        <dbReference type="EMBL" id="SON84520.1"/>
    </source>
</evidence>
<reference evidence="4 5" key="1">
    <citation type="submission" date="2017-10" db="EMBL/GenBank/DDBJ databases">
        <authorList>
            <person name="Regsiter A."/>
            <person name="William W."/>
        </authorList>
    </citation>
    <scope>NUCLEOTIDE SEQUENCE [LARGE SCALE GENOMIC DNA]</scope>
    <source>
        <strain evidence="2 5">CFBP6984</strain>
        <strain evidence="3 4">CFBP7430</strain>
    </source>
</reference>
<dbReference type="Proteomes" id="UP000234181">
    <property type="component" value="Unassembled WGS sequence"/>
</dbReference>
<name>A0AB38E337_XANCH</name>
<evidence type="ECO:0000256" key="1">
    <source>
        <dbReference type="SAM" id="MobiDB-lite"/>
    </source>
</evidence>
<dbReference type="EMBL" id="OCYS01000110">
    <property type="protein sequence ID" value="SON91267.1"/>
    <property type="molecule type" value="Genomic_DNA"/>
</dbReference>
<accession>A0AB38E337</accession>
<feature type="region of interest" description="Disordered" evidence="1">
    <location>
        <begin position="1"/>
        <end position="23"/>
    </location>
</feature>
<evidence type="ECO:0000313" key="3">
    <source>
        <dbReference type="EMBL" id="SON91267.1"/>
    </source>
</evidence>
<organism evidence="3 4">
    <name type="scientific">Xanthomonas campestris pv. phaseoli</name>
    <dbReference type="NCBI Taxonomy" id="317013"/>
    <lineage>
        <taxon>Bacteria</taxon>
        <taxon>Pseudomonadati</taxon>
        <taxon>Pseudomonadota</taxon>
        <taxon>Gammaproteobacteria</taxon>
        <taxon>Lysobacterales</taxon>
        <taxon>Lysobacteraceae</taxon>
        <taxon>Xanthomonas</taxon>
    </lineage>
</organism>
<keyword evidence="5" id="KW-1185">Reference proteome</keyword>
<evidence type="ECO:0000313" key="4">
    <source>
        <dbReference type="Proteomes" id="UP000234166"/>
    </source>
</evidence>
<dbReference type="AlphaFoldDB" id="A0AB38E337"/>
<dbReference type="EMBL" id="OCYT01000115">
    <property type="protein sequence ID" value="SON84520.1"/>
    <property type="molecule type" value="Genomic_DNA"/>
</dbReference>
<comment type="caution">
    <text evidence="3">The sequence shown here is derived from an EMBL/GenBank/DDBJ whole genome shotgun (WGS) entry which is preliminary data.</text>
</comment>
<evidence type="ECO:0000313" key="5">
    <source>
        <dbReference type="Proteomes" id="UP000234181"/>
    </source>
</evidence>
<dbReference type="Proteomes" id="UP000234166">
    <property type="component" value="Unassembled WGS sequence"/>
</dbReference>
<protein>
    <submittedName>
        <fullName evidence="3">Uncharacterized protein</fullName>
    </submittedName>
</protein>
<gene>
    <name evidence="2" type="ORF">XAP6984_580078</name>
    <name evidence="3" type="ORF">XAP7430_540079</name>
</gene>
<feature type="compositionally biased region" description="Polar residues" evidence="1">
    <location>
        <begin position="9"/>
        <end position="21"/>
    </location>
</feature>
<sequence length="57" mass="6681">MLGVEMQRNLPQSQIKNNQRNGFDGPLSLDEHAAWTQRSTLYFWHRWSAVSRGCQAY</sequence>
<proteinExistence type="predicted"/>